<keyword evidence="4 8" id="KW-1003">Cell membrane</keyword>
<dbReference type="GO" id="GO:0140359">
    <property type="term" value="F:ABC-type transporter activity"/>
    <property type="evidence" value="ECO:0007669"/>
    <property type="project" value="InterPro"/>
</dbReference>
<protein>
    <recommendedName>
        <fullName evidence="8">Transport permease protein</fullName>
    </recommendedName>
</protein>
<feature type="transmembrane region" description="Helical" evidence="8">
    <location>
        <begin position="286"/>
        <end position="306"/>
    </location>
</feature>
<comment type="caution">
    <text evidence="10">The sequence shown here is derived from an EMBL/GenBank/DDBJ whole genome shotgun (WGS) entry which is preliminary data.</text>
</comment>
<keyword evidence="5 8" id="KW-0812">Transmembrane</keyword>
<gene>
    <name evidence="10" type="ORF">IAA73_05250</name>
</gene>
<reference evidence="10" key="2">
    <citation type="journal article" date="2021" name="PeerJ">
        <title>Extensive microbial diversity within the chicken gut microbiome revealed by metagenomics and culture.</title>
        <authorList>
            <person name="Gilroy R."/>
            <person name="Ravi A."/>
            <person name="Getino M."/>
            <person name="Pursley I."/>
            <person name="Horton D.L."/>
            <person name="Alikhan N.F."/>
            <person name="Baker D."/>
            <person name="Gharbi K."/>
            <person name="Hall N."/>
            <person name="Watson M."/>
            <person name="Adriaenssens E.M."/>
            <person name="Foster-Nyarko E."/>
            <person name="Jarju S."/>
            <person name="Secka A."/>
            <person name="Antonio M."/>
            <person name="Oren A."/>
            <person name="Chaudhuri R.R."/>
            <person name="La Ragione R."/>
            <person name="Hildebrand F."/>
            <person name="Pallen M.J."/>
        </authorList>
    </citation>
    <scope>NUCLEOTIDE SEQUENCE</scope>
    <source>
        <strain evidence="10">G3-3990</strain>
    </source>
</reference>
<evidence type="ECO:0000256" key="7">
    <source>
        <dbReference type="ARBA" id="ARBA00023136"/>
    </source>
</evidence>
<feature type="transmembrane region" description="Helical" evidence="8">
    <location>
        <begin position="348"/>
        <end position="366"/>
    </location>
</feature>
<dbReference type="PROSITE" id="PS51012">
    <property type="entry name" value="ABC_TM2"/>
    <property type="match status" value="1"/>
</dbReference>
<evidence type="ECO:0000313" key="10">
    <source>
        <dbReference type="EMBL" id="MBO8459726.1"/>
    </source>
</evidence>
<evidence type="ECO:0000313" key="11">
    <source>
        <dbReference type="Proteomes" id="UP000823641"/>
    </source>
</evidence>
<feature type="domain" description="ABC transmembrane type-2" evidence="9">
    <location>
        <begin position="132"/>
        <end position="369"/>
    </location>
</feature>
<accession>A0A9D9HT65</accession>
<comment type="subcellular location">
    <subcellularLocation>
        <location evidence="1 8">Cell membrane</location>
        <topology evidence="1 8">Multi-pass membrane protein</topology>
    </subcellularLocation>
</comment>
<keyword evidence="7 8" id="KW-0472">Membrane</keyword>
<evidence type="ECO:0000256" key="6">
    <source>
        <dbReference type="ARBA" id="ARBA00022989"/>
    </source>
</evidence>
<dbReference type="InterPro" id="IPR051449">
    <property type="entry name" value="ABC-2_transporter_component"/>
</dbReference>
<feature type="transmembrane region" description="Helical" evidence="8">
    <location>
        <begin position="218"/>
        <end position="243"/>
    </location>
</feature>
<reference evidence="10" key="1">
    <citation type="submission" date="2020-10" db="EMBL/GenBank/DDBJ databases">
        <authorList>
            <person name="Gilroy R."/>
        </authorList>
    </citation>
    <scope>NUCLEOTIDE SEQUENCE</scope>
    <source>
        <strain evidence="10">G3-3990</strain>
    </source>
</reference>
<evidence type="ECO:0000256" key="8">
    <source>
        <dbReference type="RuleBase" id="RU361157"/>
    </source>
</evidence>
<proteinExistence type="inferred from homology"/>
<name>A0A9D9HT65_9BACT</name>
<evidence type="ECO:0000256" key="4">
    <source>
        <dbReference type="ARBA" id="ARBA00022475"/>
    </source>
</evidence>
<dbReference type="InterPro" id="IPR047817">
    <property type="entry name" value="ABC2_TM_bact-type"/>
</dbReference>
<dbReference type="Proteomes" id="UP000823641">
    <property type="component" value="Unassembled WGS sequence"/>
</dbReference>
<keyword evidence="3 8" id="KW-0813">Transport</keyword>
<dbReference type="InterPro" id="IPR013525">
    <property type="entry name" value="ABC2_TM"/>
</dbReference>
<evidence type="ECO:0000256" key="3">
    <source>
        <dbReference type="ARBA" id="ARBA00022448"/>
    </source>
</evidence>
<dbReference type="EMBL" id="JADIMG010000052">
    <property type="protein sequence ID" value="MBO8459726.1"/>
    <property type="molecule type" value="Genomic_DNA"/>
</dbReference>
<organism evidence="10 11">
    <name type="scientific">Candidatus Gallipaludibacter merdavium</name>
    <dbReference type="NCBI Taxonomy" id="2840839"/>
    <lineage>
        <taxon>Bacteria</taxon>
        <taxon>Pseudomonadati</taxon>
        <taxon>Bacteroidota</taxon>
        <taxon>Bacteroidia</taxon>
        <taxon>Bacteroidales</taxon>
        <taxon>Candidatus Gallipaludibacter</taxon>
    </lineage>
</organism>
<evidence type="ECO:0000256" key="2">
    <source>
        <dbReference type="ARBA" id="ARBA00007783"/>
    </source>
</evidence>
<feature type="transmembrane region" description="Helical" evidence="8">
    <location>
        <begin position="21"/>
        <end position="40"/>
    </location>
</feature>
<evidence type="ECO:0000259" key="9">
    <source>
        <dbReference type="PROSITE" id="PS51012"/>
    </source>
</evidence>
<dbReference type="PANTHER" id="PTHR30294:SF29">
    <property type="entry name" value="MULTIDRUG ABC TRANSPORTER PERMEASE YBHS-RELATED"/>
    <property type="match status" value="1"/>
</dbReference>
<keyword evidence="6 8" id="KW-1133">Transmembrane helix</keyword>
<dbReference type="InterPro" id="IPR000412">
    <property type="entry name" value="ABC_2_transport"/>
</dbReference>
<dbReference type="Pfam" id="PF12698">
    <property type="entry name" value="ABC2_membrane_3"/>
    <property type="match status" value="1"/>
</dbReference>
<evidence type="ECO:0000256" key="5">
    <source>
        <dbReference type="ARBA" id="ARBA00022692"/>
    </source>
</evidence>
<evidence type="ECO:0000256" key="1">
    <source>
        <dbReference type="ARBA" id="ARBA00004651"/>
    </source>
</evidence>
<feature type="transmembrane region" description="Helical" evidence="8">
    <location>
        <begin position="177"/>
        <end position="198"/>
    </location>
</feature>
<feature type="transmembrane region" description="Helical" evidence="8">
    <location>
        <begin position="255"/>
        <end position="279"/>
    </location>
</feature>
<dbReference type="PRINTS" id="PR00164">
    <property type="entry name" value="ABC2TRNSPORT"/>
</dbReference>
<comment type="similarity">
    <text evidence="2 8">Belongs to the ABC-2 integral membrane protein family.</text>
</comment>
<dbReference type="AlphaFoldDB" id="A0A9D9HT65"/>
<dbReference type="GO" id="GO:0043190">
    <property type="term" value="C:ATP-binding cassette (ABC) transporter complex"/>
    <property type="evidence" value="ECO:0007669"/>
    <property type="project" value="InterPro"/>
</dbReference>
<dbReference type="PANTHER" id="PTHR30294">
    <property type="entry name" value="MEMBRANE COMPONENT OF ABC TRANSPORTER YHHJ-RELATED"/>
    <property type="match status" value="1"/>
</dbReference>
<sequence>MKEFGSFVKKEFRHIFRDKRTMLIVLIMPIVQIVLFGFAISTEINNARVDIVGDVQDPSVRRIMERIEHNDYLQVMKVYRSVEDIHARFKKGQADVAVCFERNFDERLHKQGMASVRVIGDGSDPNSAQMIVNYVVGVLNDEQNDISLKYVGENETAGMTPTIQYMYNPGVLSSYNFVPGVMGLILMLICSMMTAISIVKEKEFGTMELLLVSPVKPLWIIVSKAIPYLFLSSVNLLTILLLSRFVMDVPIRGSILLLCFVSLIFILASLSLGLLISVISSTQRTALLISGMGLTMPTMIFSGIIFPCESMPVLLQYFSDIIPAKWYIIMVKKIMIEGVGLGYIYNELLILSLMSFVLLAVSIRLFRKRL</sequence>